<reference evidence="2 3" key="1">
    <citation type="journal article" date="2019" name="Int. J. Syst. Evol. Microbiol.">
        <title>Streptomyces cyaneochromogenes sp. nov., a blue pigment-producing actinomycete from manganese-contaminated soil.</title>
        <authorList>
            <person name="Tang X."/>
            <person name="Zhao J."/>
            <person name="Li K."/>
            <person name="Chen Z."/>
            <person name="Sun Y."/>
            <person name="Gao J."/>
        </authorList>
    </citation>
    <scope>NUCLEOTIDE SEQUENCE [LARGE SCALE GENOMIC DNA]</scope>
    <source>
        <strain evidence="2 3">MK-45</strain>
    </source>
</reference>
<accession>A0A3Q9F0N6</accession>
<dbReference type="Pfam" id="PF13304">
    <property type="entry name" value="AAA_21"/>
    <property type="match status" value="1"/>
</dbReference>
<dbReference type="InterPro" id="IPR003959">
    <property type="entry name" value="ATPase_AAA_core"/>
</dbReference>
<dbReference type="SUPFAM" id="SSF52540">
    <property type="entry name" value="P-loop containing nucleoside triphosphate hydrolases"/>
    <property type="match status" value="1"/>
</dbReference>
<dbReference type="EMBL" id="CP034539">
    <property type="protein sequence ID" value="AZQ40058.1"/>
    <property type="molecule type" value="Genomic_DNA"/>
</dbReference>
<gene>
    <name evidence="2" type="ORF">EJ357_47310</name>
</gene>
<dbReference type="GO" id="GO:0016887">
    <property type="term" value="F:ATP hydrolysis activity"/>
    <property type="evidence" value="ECO:0007669"/>
    <property type="project" value="InterPro"/>
</dbReference>
<dbReference type="KEGG" id="scya:EJ357_47310"/>
<keyword evidence="3" id="KW-1185">Reference proteome</keyword>
<evidence type="ECO:0000313" key="2">
    <source>
        <dbReference type="EMBL" id="AZQ40058.1"/>
    </source>
</evidence>
<dbReference type="PANTHER" id="PTHR43581">
    <property type="entry name" value="ATP/GTP PHOSPHATASE"/>
    <property type="match status" value="1"/>
</dbReference>
<dbReference type="PANTHER" id="PTHR43581:SF2">
    <property type="entry name" value="EXCINUCLEASE ATPASE SUBUNIT"/>
    <property type="match status" value="1"/>
</dbReference>
<protein>
    <recommendedName>
        <fullName evidence="1">ATPase AAA-type core domain-containing protein</fullName>
    </recommendedName>
</protein>
<dbReference type="RefSeq" id="WP_126398961.1">
    <property type="nucleotide sequence ID" value="NZ_CP034539.1"/>
</dbReference>
<evidence type="ECO:0000259" key="1">
    <source>
        <dbReference type="Pfam" id="PF13304"/>
    </source>
</evidence>
<dbReference type="AlphaFoldDB" id="A0A3Q9F0N6"/>
<dbReference type="InterPro" id="IPR051396">
    <property type="entry name" value="Bact_Antivir_Def_Nuclease"/>
</dbReference>
<organism evidence="2 3">
    <name type="scientific">Streptomyces cyaneochromogenes</name>
    <dbReference type="NCBI Taxonomy" id="2496836"/>
    <lineage>
        <taxon>Bacteria</taxon>
        <taxon>Bacillati</taxon>
        <taxon>Actinomycetota</taxon>
        <taxon>Actinomycetes</taxon>
        <taxon>Kitasatosporales</taxon>
        <taxon>Streptomycetaceae</taxon>
        <taxon>Streptomyces</taxon>
    </lineage>
</organism>
<feature type="domain" description="ATPase AAA-type core" evidence="1">
    <location>
        <begin position="104"/>
        <end position="202"/>
    </location>
</feature>
<dbReference type="InterPro" id="IPR027417">
    <property type="entry name" value="P-loop_NTPase"/>
</dbReference>
<evidence type="ECO:0000313" key="3">
    <source>
        <dbReference type="Proteomes" id="UP000280298"/>
    </source>
</evidence>
<dbReference type="Proteomes" id="UP000280298">
    <property type="component" value="Chromosome"/>
</dbReference>
<dbReference type="Gene3D" id="3.40.50.300">
    <property type="entry name" value="P-loop containing nucleotide triphosphate hydrolases"/>
    <property type="match status" value="1"/>
</dbReference>
<name>A0A3Q9F0N6_9ACTN</name>
<dbReference type="GO" id="GO:0005524">
    <property type="term" value="F:ATP binding"/>
    <property type="evidence" value="ECO:0007669"/>
    <property type="project" value="InterPro"/>
</dbReference>
<proteinExistence type="predicted"/>
<sequence>MVACGLGVVLCRVRAFRRLSGHLAGGYAQDELAAGHHLSTLFHEDAVVGDCVGWLIGLRHRSRQEMPEDGPQPGSAARLLDIVLNLLSDGLLPDGLRVNGVSADGLWVSAGDGHSFPLRELGDGYRTVAALVLDVTRQRHAAYGQLKAHEDDSGRVVILQPDVVLIDEVDAHLHVTWQQQIGDVLRDHFPNVQFIVTSHSPYRLSGRRRVCADPSAGSG</sequence>
<dbReference type="OrthoDB" id="9815944at2"/>